<comment type="caution">
    <text evidence="3">The sequence shown here is derived from an EMBL/GenBank/DDBJ whole genome shotgun (WGS) entry which is preliminary data.</text>
</comment>
<gene>
    <name evidence="3" type="ORF">DdX_09748</name>
</gene>
<evidence type="ECO:0000256" key="1">
    <source>
        <dbReference type="PROSITE-ProRule" id="PRU00339"/>
    </source>
</evidence>
<dbReference type="GO" id="GO:0034464">
    <property type="term" value="C:BBSome"/>
    <property type="evidence" value="ECO:0007669"/>
    <property type="project" value="InterPro"/>
</dbReference>
<dbReference type="GO" id="GO:0097730">
    <property type="term" value="C:non-motile cilium"/>
    <property type="evidence" value="ECO:0007669"/>
    <property type="project" value="TreeGrafter"/>
</dbReference>
<feature type="repeat" description="TPR" evidence="1">
    <location>
        <begin position="285"/>
        <end position="318"/>
    </location>
</feature>
<dbReference type="Proteomes" id="UP001201812">
    <property type="component" value="Unassembled WGS sequence"/>
</dbReference>
<dbReference type="InterPro" id="IPR011990">
    <property type="entry name" value="TPR-like_helical_dom_sf"/>
</dbReference>
<dbReference type="InterPro" id="IPR028796">
    <property type="entry name" value="BBS8"/>
</dbReference>
<protein>
    <submittedName>
        <fullName evidence="3">Tetratricopeptide repeat protein 8</fullName>
    </submittedName>
</protein>
<feature type="compositionally biased region" description="Polar residues" evidence="2">
    <location>
        <begin position="126"/>
        <end position="139"/>
    </location>
</feature>
<name>A0AAD4N429_9BILA</name>
<dbReference type="EMBL" id="JAKKPZ010000019">
    <property type="protein sequence ID" value="KAI1712204.1"/>
    <property type="molecule type" value="Genomic_DNA"/>
</dbReference>
<keyword evidence="4" id="KW-1185">Reference proteome</keyword>
<evidence type="ECO:0000313" key="4">
    <source>
        <dbReference type="Proteomes" id="UP001201812"/>
    </source>
</evidence>
<organism evidence="3 4">
    <name type="scientific">Ditylenchus destructor</name>
    <dbReference type="NCBI Taxonomy" id="166010"/>
    <lineage>
        <taxon>Eukaryota</taxon>
        <taxon>Metazoa</taxon>
        <taxon>Ecdysozoa</taxon>
        <taxon>Nematoda</taxon>
        <taxon>Chromadorea</taxon>
        <taxon>Rhabditida</taxon>
        <taxon>Tylenchina</taxon>
        <taxon>Tylenchomorpha</taxon>
        <taxon>Sphaerularioidea</taxon>
        <taxon>Anguinidae</taxon>
        <taxon>Anguininae</taxon>
        <taxon>Ditylenchus</taxon>
    </lineage>
</organism>
<keyword evidence="1" id="KW-0802">TPR repeat</keyword>
<dbReference type="InterPro" id="IPR019734">
    <property type="entry name" value="TPR_rpt"/>
</dbReference>
<dbReference type="CDD" id="cd21341">
    <property type="entry name" value="TTC8_N"/>
    <property type="match status" value="1"/>
</dbReference>
<accession>A0AAD4N429</accession>
<dbReference type="GO" id="GO:0036064">
    <property type="term" value="C:ciliary basal body"/>
    <property type="evidence" value="ECO:0007669"/>
    <property type="project" value="TreeGrafter"/>
</dbReference>
<reference evidence="3" key="1">
    <citation type="submission" date="2022-01" db="EMBL/GenBank/DDBJ databases">
        <title>Genome Sequence Resource for Two Populations of Ditylenchus destructor, the Migratory Endoparasitic Phytonematode.</title>
        <authorList>
            <person name="Zhang H."/>
            <person name="Lin R."/>
            <person name="Xie B."/>
        </authorList>
    </citation>
    <scope>NUCLEOTIDE SEQUENCE</scope>
    <source>
        <strain evidence="3">BazhouSP</strain>
    </source>
</reference>
<evidence type="ECO:0000256" key="2">
    <source>
        <dbReference type="SAM" id="MobiDB-lite"/>
    </source>
</evidence>
<dbReference type="Pfam" id="PF13432">
    <property type="entry name" value="TPR_16"/>
    <property type="match status" value="1"/>
</dbReference>
<dbReference type="SUPFAM" id="SSF48452">
    <property type="entry name" value="TPR-like"/>
    <property type="match status" value="3"/>
</dbReference>
<dbReference type="PANTHER" id="PTHR44177:SF1">
    <property type="entry name" value="TETRATRICOPEPTIDE REPEAT PROTEIN 8"/>
    <property type="match status" value="1"/>
</dbReference>
<dbReference type="PROSITE" id="PS50005">
    <property type="entry name" value="TPR"/>
    <property type="match status" value="2"/>
</dbReference>
<evidence type="ECO:0000313" key="3">
    <source>
        <dbReference type="EMBL" id="KAI1712204.1"/>
    </source>
</evidence>
<sequence>MEDQLDPLYLALLNFRINKIDEAHKHCNRILERNPLDQAAWSLKLACFTEEVFVDELENDEAGIVDAFMDDNVIATAARPGTSFSRPLTSSNSSKGGPSPAMRPRTQTGRPLSGMVRPESRLKTGTMEQTLRTSRLSSTARPVSSSTARLARLGTASMMAQAEGLPFLNLARLNVEKYAADKTVARYLFEYVFLHETDMKTAHQIAAAATKSAEFNDWYWKNQLGKCYYRLGLLRDAEKQFNSSLKNCKTVETYGYLAKVYRKLDQPLSSIDHLNEGLRQFPDDLTLLTLLARVYEDIGDLDQSITQYKRVLQQDASNVEGIACIGTNYFYRSQPEIALKFYRRILQMGVTSSELYLNIALCCFYCQQFDLAIGCLEQAHAIADDSVQADLWYDSAHIAIANCDLPMAERCLRIALATDPDHAESLCNLGVLKMQENKMDEARHLFHSATLKGPHLYEAHFNLALLLHEVGNYASCYESLKKSLELFPEHFYSKKLLMRVETILSS</sequence>
<dbReference type="SMART" id="SM00028">
    <property type="entry name" value="TPR"/>
    <property type="match status" value="8"/>
</dbReference>
<feature type="compositionally biased region" description="Polar residues" evidence="2">
    <location>
        <begin position="82"/>
        <end position="96"/>
    </location>
</feature>
<feature type="repeat" description="TPR" evidence="1">
    <location>
        <begin position="457"/>
        <end position="490"/>
    </location>
</feature>
<dbReference type="GO" id="GO:1905515">
    <property type="term" value="P:non-motile cilium assembly"/>
    <property type="evidence" value="ECO:0007669"/>
    <property type="project" value="InterPro"/>
</dbReference>
<proteinExistence type="predicted"/>
<dbReference type="Gene3D" id="1.25.40.10">
    <property type="entry name" value="Tetratricopeptide repeat domain"/>
    <property type="match status" value="1"/>
</dbReference>
<dbReference type="Pfam" id="PF13181">
    <property type="entry name" value="TPR_8"/>
    <property type="match status" value="1"/>
</dbReference>
<feature type="region of interest" description="Disordered" evidence="2">
    <location>
        <begin position="80"/>
        <end position="139"/>
    </location>
</feature>
<dbReference type="PANTHER" id="PTHR44177">
    <property type="entry name" value="TETRATRICOPEPTIDE REPEAT PROTEIN 8"/>
    <property type="match status" value="1"/>
</dbReference>
<dbReference type="AlphaFoldDB" id="A0AAD4N429"/>